<protein>
    <submittedName>
        <fullName evidence="1">Uncharacterized protein</fullName>
    </submittedName>
</protein>
<evidence type="ECO:0000313" key="2">
    <source>
        <dbReference type="Proteomes" id="UP000318521"/>
    </source>
</evidence>
<reference evidence="1 2" key="1">
    <citation type="submission" date="2019-07" db="EMBL/GenBank/DDBJ databases">
        <authorList>
            <person name="Park Y.J."/>
            <person name="Jeong S.E."/>
            <person name="Jung H.S."/>
        </authorList>
    </citation>
    <scope>NUCLEOTIDE SEQUENCE [LARGE SCALE GENOMIC DNA]</scope>
    <source>
        <strain evidence="2">P16(2019)</strain>
    </source>
</reference>
<proteinExistence type="predicted"/>
<dbReference type="EMBL" id="VLXZ01000001">
    <property type="protein sequence ID" value="TSB48468.1"/>
    <property type="molecule type" value="Genomic_DNA"/>
</dbReference>
<organism evidence="1 2">
    <name type="scientific">Alkalicoccobacillus porphyridii</name>
    <dbReference type="NCBI Taxonomy" id="2597270"/>
    <lineage>
        <taxon>Bacteria</taxon>
        <taxon>Bacillati</taxon>
        <taxon>Bacillota</taxon>
        <taxon>Bacilli</taxon>
        <taxon>Bacillales</taxon>
        <taxon>Bacillaceae</taxon>
        <taxon>Alkalicoccobacillus</taxon>
    </lineage>
</organism>
<gene>
    <name evidence="1" type="ORF">FN960_02635</name>
</gene>
<comment type="caution">
    <text evidence="1">The sequence shown here is derived from an EMBL/GenBank/DDBJ whole genome shotgun (WGS) entry which is preliminary data.</text>
</comment>
<name>A0A554A451_9BACI</name>
<dbReference type="PROSITE" id="PS51257">
    <property type="entry name" value="PROKAR_LIPOPROTEIN"/>
    <property type="match status" value="1"/>
</dbReference>
<dbReference type="OrthoDB" id="2357153at2"/>
<dbReference type="Proteomes" id="UP000318521">
    <property type="component" value="Unassembled WGS sequence"/>
</dbReference>
<dbReference type="AlphaFoldDB" id="A0A554A451"/>
<keyword evidence="2" id="KW-1185">Reference proteome</keyword>
<dbReference type="RefSeq" id="WP_143846812.1">
    <property type="nucleotide sequence ID" value="NZ_VLXZ01000001.1"/>
</dbReference>
<sequence length="113" mass="13071">MRKLHITWFMILVLGIVSCSNESWAYEFVRVDGMVYVVTDEVMDQEDVGDLIGEVETYSDREDQSVDQNTIFSNSYVIGTKLYKDVTAETAIVVEHEQGKFKKAIIEHEWLED</sequence>
<accession>A0A554A451</accession>
<evidence type="ECO:0000313" key="1">
    <source>
        <dbReference type="EMBL" id="TSB48468.1"/>
    </source>
</evidence>